<reference evidence="3 4" key="1">
    <citation type="submission" date="2015-02" db="EMBL/GenBank/DDBJ databases">
        <title>Whole genome shotgun sequencing of cultured foodborne pathogen.</title>
        <authorList>
            <person name="Timme R."/>
            <person name="Allard M.W."/>
            <person name="Strain E."/>
            <person name="Evans P.S."/>
            <person name="Brown E."/>
        </authorList>
    </citation>
    <scope>NUCLEOTIDE SEQUENCE [LARGE SCALE GENOMIC DNA]</scope>
    <source>
        <strain evidence="3 4">GCSL-TSO-24</strain>
    </source>
</reference>
<evidence type="ECO:0000313" key="3">
    <source>
        <dbReference type="EMBL" id="KJF78293.1"/>
    </source>
</evidence>
<dbReference type="EMBL" id="JZSH01000058">
    <property type="protein sequence ID" value="KJF78293.1"/>
    <property type="molecule type" value="Genomic_DNA"/>
</dbReference>
<protein>
    <submittedName>
        <fullName evidence="3">Phage-like protein</fullName>
    </submittedName>
</protein>
<comment type="caution">
    <text evidence="3">The sequence shown here is derived from an EMBL/GenBank/DDBJ whole genome shotgun (WGS) entry which is preliminary data.</text>
</comment>
<dbReference type="Pfam" id="PF21821">
    <property type="entry name" value="Dit_like"/>
    <property type="match status" value="1"/>
</dbReference>
<accession>A0A0D8LC25</accession>
<feature type="region of interest" description="Disordered" evidence="1">
    <location>
        <begin position="131"/>
        <end position="179"/>
    </location>
</feature>
<dbReference type="Proteomes" id="UP000032582">
    <property type="component" value="Unassembled WGS sequence"/>
</dbReference>
<name>A0A0D8LC25_MORMO</name>
<dbReference type="PATRIC" id="fig|582.24.peg.2173"/>
<dbReference type="AlphaFoldDB" id="A0A0D8LC25"/>
<sequence length="179" mass="20202">MITEVKIFDTESFVTLFESVSPLQLSIRDEHKATQFQVESGETRSDHVVVNPVEIGMDLILAGELKDAFEAMQQAYDQHQLVGIQTRVKTYQPMLIVNFYHDEIPDMADAVKLSLRFTEWRTVEPEYGELPPRKVAKKEQSSTVNRGRVQTKEADSATQNKGSALTKGVDWVTEKVGGE</sequence>
<proteinExistence type="predicted"/>
<evidence type="ECO:0000256" key="1">
    <source>
        <dbReference type="SAM" id="MobiDB-lite"/>
    </source>
</evidence>
<feature type="domain" description="Dit-like phage tail protein N-terminal" evidence="2">
    <location>
        <begin position="25"/>
        <end position="131"/>
    </location>
</feature>
<organism evidence="3 4">
    <name type="scientific">Morganella morganii</name>
    <name type="common">Proteus morganii</name>
    <dbReference type="NCBI Taxonomy" id="582"/>
    <lineage>
        <taxon>Bacteria</taxon>
        <taxon>Pseudomonadati</taxon>
        <taxon>Pseudomonadota</taxon>
        <taxon>Gammaproteobacteria</taxon>
        <taxon>Enterobacterales</taxon>
        <taxon>Morganellaceae</taxon>
        <taxon>Morganella</taxon>
    </lineage>
</organism>
<gene>
    <name evidence="3" type="ORF">UA45_07085</name>
</gene>
<evidence type="ECO:0000313" key="4">
    <source>
        <dbReference type="Proteomes" id="UP000032582"/>
    </source>
</evidence>
<dbReference type="InterPro" id="IPR048494">
    <property type="entry name" value="Dit-like_N"/>
</dbReference>
<evidence type="ECO:0000259" key="2">
    <source>
        <dbReference type="Pfam" id="PF21821"/>
    </source>
</evidence>